<organism evidence="1 2">
    <name type="scientific">Trema orientale</name>
    <name type="common">Charcoal tree</name>
    <name type="synonym">Celtis orientalis</name>
    <dbReference type="NCBI Taxonomy" id="63057"/>
    <lineage>
        <taxon>Eukaryota</taxon>
        <taxon>Viridiplantae</taxon>
        <taxon>Streptophyta</taxon>
        <taxon>Embryophyta</taxon>
        <taxon>Tracheophyta</taxon>
        <taxon>Spermatophyta</taxon>
        <taxon>Magnoliopsida</taxon>
        <taxon>eudicotyledons</taxon>
        <taxon>Gunneridae</taxon>
        <taxon>Pentapetalae</taxon>
        <taxon>rosids</taxon>
        <taxon>fabids</taxon>
        <taxon>Rosales</taxon>
        <taxon>Cannabaceae</taxon>
        <taxon>Trema</taxon>
    </lineage>
</organism>
<keyword evidence="2" id="KW-1185">Reference proteome</keyword>
<dbReference type="AlphaFoldDB" id="A0A2P5C5Y4"/>
<evidence type="ECO:0000313" key="2">
    <source>
        <dbReference type="Proteomes" id="UP000237000"/>
    </source>
</evidence>
<proteinExistence type="predicted"/>
<reference evidence="2" key="1">
    <citation type="submission" date="2016-06" db="EMBL/GenBank/DDBJ databases">
        <title>Parallel loss of symbiosis genes in relatives of nitrogen-fixing non-legume Parasponia.</title>
        <authorList>
            <person name="Van Velzen R."/>
            <person name="Holmer R."/>
            <person name="Bu F."/>
            <person name="Rutten L."/>
            <person name="Van Zeijl A."/>
            <person name="Liu W."/>
            <person name="Santuari L."/>
            <person name="Cao Q."/>
            <person name="Sharma T."/>
            <person name="Shen D."/>
            <person name="Roswanjaya Y."/>
            <person name="Wardhani T."/>
            <person name="Kalhor M.S."/>
            <person name="Jansen J."/>
            <person name="Van den Hoogen J."/>
            <person name="Gungor B."/>
            <person name="Hartog M."/>
            <person name="Hontelez J."/>
            <person name="Verver J."/>
            <person name="Yang W.-C."/>
            <person name="Schijlen E."/>
            <person name="Repin R."/>
            <person name="Schilthuizen M."/>
            <person name="Schranz E."/>
            <person name="Heidstra R."/>
            <person name="Miyata K."/>
            <person name="Fedorova E."/>
            <person name="Kohlen W."/>
            <person name="Bisseling T."/>
            <person name="Smit S."/>
            <person name="Geurts R."/>
        </authorList>
    </citation>
    <scope>NUCLEOTIDE SEQUENCE [LARGE SCALE GENOMIC DNA]</scope>
    <source>
        <strain evidence="2">cv. RG33-2</strain>
    </source>
</reference>
<dbReference type="OrthoDB" id="10272399at2759"/>
<name>A0A2P5C5Y4_TREOI</name>
<evidence type="ECO:0000313" key="1">
    <source>
        <dbReference type="EMBL" id="PON56482.1"/>
    </source>
</evidence>
<sequence>MFQKRIDDLTLTPLHLLRYFNFGSCKSFMNLPGDLSLFESSSFKVEKRRGIHYFHRVRSTDMCRPERGVEGPQSSILWIVLQFLVCLG</sequence>
<dbReference type="Proteomes" id="UP000237000">
    <property type="component" value="Unassembled WGS sequence"/>
</dbReference>
<accession>A0A2P5C5Y4</accession>
<comment type="caution">
    <text evidence="1">The sequence shown here is derived from an EMBL/GenBank/DDBJ whole genome shotgun (WGS) entry which is preliminary data.</text>
</comment>
<dbReference type="EMBL" id="JXTC01000408">
    <property type="protein sequence ID" value="PON56482.1"/>
    <property type="molecule type" value="Genomic_DNA"/>
</dbReference>
<protein>
    <submittedName>
        <fullName evidence="1">Uncharacterized protein</fullName>
    </submittedName>
</protein>
<dbReference type="InParanoid" id="A0A2P5C5Y4"/>
<gene>
    <name evidence="1" type="ORF">TorRG33x02_296330</name>
</gene>